<feature type="binding site" evidence="5">
    <location>
        <position position="179"/>
    </location>
    <ligand>
        <name>NADP(+)</name>
        <dbReference type="ChEBI" id="CHEBI:58349"/>
    </ligand>
</feature>
<feature type="site" description="Important for catalytic activity" evidence="5">
    <location>
        <position position="109"/>
    </location>
</feature>
<evidence type="ECO:0000256" key="5">
    <source>
        <dbReference type="HAMAP-Rule" id="MF_00956"/>
    </source>
</evidence>
<evidence type="ECO:0000259" key="6">
    <source>
        <dbReference type="Pfam" id="PF01370"/>
    </source>
</evidence>
<evidence type="ECO:0000256" key="4">
    <source>
        <dbReference type="ARBA" id="ARBA00023235"/>
    </source>
</evidence>
<dbReference type="SUPFAM" id="SSF51735">
    <property type="entry name" value="NAD(P)-binding Rossmann-fold domains"/>
    <property type="match status" value="1"/>
</dbReference>
<evidence type="ECO:0000256" key="1">
    <source>
        <dbReference type="ARBA" id="ARBA00005959"/>
    </source>
</evidence>
<evidence type="ECO:0000256" key="2">
    <source>
        <dbReference type="ARBA" id="ARBA00022857"/>
    </source>
</evidence>
<gene>
    <name evidence="5" type="primary">fcl</name>
    <name evidence="7" type="ORF">DCF19_09630</name>
</gene>
<feature type="site" description="Important for catalytic activity" evidence="5">
    <location>
        <position position="107"/>
    </location>
</feature>
<dbReference type="GO" id="GO:0070401">
    <property type="term" value="F:NADP+ binding"/>
    <property type="evidence" value="ECO:0007669"/>
    <property type="project" value="UniProtKB-UniRule"/>
</dbReference>
<keyword evidence="3 5" id="KW-0560">Oxidoreductase</keyword>
<dbReference type="EC" id="1.1.1.271" evidence="5"/>
<proteinExistence type="inferred from homology"/>
<evidence type="ECO:0000313" key="8">
    <source>
        <dbReference type="Proteomes" id="UP000249467"/>
    </source>
</evidence>
<protein>
    <recommendedName>
        <fullName evidence="5">GDP-L-fucose synthase</fullName>
        <ecNumber evidence="5">1.1.1.271</ecNumber>
    </recommendedName>
    <alternativeName>
        <fullName evidence="5">GDP-4-keto-6-deoxy-D-mannose-3,5-epimerase-4-reductase</fullName>
    </alternativeName>
</protein>
<feature type="binding site" evidence="5">
    <location>
        <position position="202"/>
    </location>
    <ligand>
        <name>substrate</name>
    </ligand>
</feature>
<name>A0A2W4W8H4_9CYAN</name>
<dbReference type="InterPro" id="IPR028614">
    <property type="entry name" value="GDP_fucose/colitose_synth"/>
</dbReference>
<feature type="binding site" evidence="5">
    <location>
        <begin position="105"/>
        <end position="108"/>
    </location>
    <ligand>
        <name>NADP(+)</name>
        <dbReference type="ChEBI" id="CHEBI:58349"/>
    </ligand>
</feature>
<dbReference type="HAMAP" id="MF_00956">
    <property type="entry name" value="GDP_fucose_synth"/>
    <property type="match status" value="1"/>
</dbReference>
<evidence type="ECO:0000256" key="3">
    <source>
        <dbReference type="ARBA" id="ARBA00023002"/>
    </source>
</evidence>
<dbReference type="EMBL" id="QBML01000011">
    <property type="protein sequence ID" value="PZO41454.1"/>
    <property type="molecule type" value="Genomic_DNA"/>
</dbReference>
<feature type="binding site" evidence="5">
    <location>
        <position position="209"/>
    </location>
    <ligand>
        <name>substrate</name>
    </ligand>
</feature>
<feature type="binding site" evidence="5">
    <location>
        <position position="187"/>
    </location>
    <ligand>
        <name>substrate</name>
    </ligand>
</feature>
<sequence length="313" mass="34510">MEKNAKIFVAGQDTLIGSAILRQLKRNGYVNLIGSDQDIDLTDNAQVKAFFATYSPDYVFLAAGKSGGIRANQKYPAELMIDNLLVASHVIHQSYCHKVKKLLYLASSCSYPKLSPQPMQVSSLWTGGLETTNEAYAVAKLAGIKLCQAYRQQYNANFITAIPANAFGLGDDFSLEDSHVIPALIRKLHEAKEGKADSVEIWGTGNPRREFIFADDLADACLFIMDRYNESQPINLGGGEDVSIRQLAELIQLIVGFEGKLYFDATKPDGMPLKALDASELLELGWKSQTSLQNAISSTYAYFLQSNREVAYV</sequence>
<reference evidence="7 8" key="2">
    <citation type="submission" date="2018-06" db="EMBL/GenBank/DDBJ databases">
        <title>Metagenomic assembly of (sub)arctic Cyanobacteria and their associated microbiome from non-axenic cultures.</title>
        <authorList>
            <person name="Baurain D."/>
        </authorList>
    </citation>
    <scope>NUCLEOTIDE SEQUENCE [LARGE SCALE GENOMIC DNA]</scope>
    <source>
        <strain evidence="7">ULC066bin1</strain>
    </source>
</reference>
<dbReference type="PANTHER" id="PTHR43238:SF1">
    <property type="entry name" value="GDP-L-FUCOSE SYNTHASE"/>
    <property type="match status" value="1"/>
</dbReference>
<feature type="active site" description="Proton donor/acceptor" evidence="5">
    <location>
        <position position="136"/>
    </location>
</feature>
<keyword evidence="5" id="KW-0511">Multifunctional enzyme</keyword>
<feature type="binding site" evidence="5">
    <location>
        <position position="140"/>
    </location>
    <ligand>
        <name>NADP(+)</name>
        <dbReference type="ChEBI" id="CHEBI:58349"/>
    </ligand>
</feature>
<comment type="pathway">
    <text evidence="5">Nucleotide-sugar biosynthesis; GDP-L-fucose biosynthesis via de novo pathway; GDP-L-fucose from GDP-alpha-D-mannose: step 2/2.</text>
</comment>
<dbReference type="GO" id="GO:0016853">
    <property type="term" value="F:isomerase activity"/>
    <property type="evidence" value="ECO:0007669"/>
    <property type="project" value="UniProtKB-KW"/>
</dbReference>
<dbReference type="Pfam" id="PF01370">
    <property type="entry name" value="Epimerase"/>
    <property type="match status" value="1"/>
</dbReference>
<keyword evidence="4 5" id="KW-0413">Isomerase</keyword>
<feature type="binding site" evidence="5">
    <location>
        <position position="269"/>
    </location>
    <ligand>
        <name>substrate</name>
    </ligand>
</feature>
<dbReference type="PANTHER" id="PTHR43238">
    <property type="entry name" value="GDP-L-FUCOSE SYNTHASE"/>
    <property type="match status" value="1"/>
</dbReference>
<comment type="function">
    <text evidence="5">Catalyzes the two-step NADP-dependent conversion of GDP-4-dehydro-6-deoxy-D-mannose to GDP-fucose, involving an epimerase and a reductase reaction.</text>
</comment>
<organism evidence="7 8">
    <name type="scientific">Pseudanabaena frigida</name>
    <dbReference type="NCBI Taxonomy" id="945775"/>
    <lineage>
        <taxon>Bacteria</taxon>
        <taxon>Bacillati</taxon>
        <taxon>Cyanobacteriota</taxon>
        <taxon>Cyanophyceae</taxon>
        <taxon>Pseudanabaenales</taxon>
        <taxon>Pseudanabaenaceae</taxon>
        <taxon>Pseudanabaena</taxon>
    </lineage>
</organism>
<dbReference type="InterPro" id="IPR001509">
    <property type="entry name" value="Epimerase_deHydtase"/>
</dbReference>
<comment type="caution">
    <text evidence="7">The sequence shown here is derived from an EMBL/GenBank/DDBJ whole genome shotgun (WGS) entry which is preliminary data.</text>
</comment>
<dbReference type="CDD" id="cd05239">
    <property type="entry name" value="GDP_FS_SDR_e"/>
    <property type="match status" value="1"/>
</dbReference>
<evidence type="ECO:0000313" key="7">
    <source>
        <dbReference type="EMBL" id="PZO41454.1"/>
    </source>
</evidence>
<dbReference type="InterPro" id="IPR036291">
    <property type="entry name" value="NAD(P)-bd_dom_sf"/>
</dbReference>
<comment type="caution">
    <text evidence="5">Lacks conserved residue(s) required for the propagation of feature annotation.</text>
</comment>
<dbReference type="UniPathway" id="UPA00128">
    <property type="reaction ID" value="UER00191"/>
</dbReference>
<reference evidence="7 8" key="1">
    <citation type="submission" date="2018-04" db="EMBL/GenBank/DDBJ databases">
        <authorList>
            <person name="Go L.Y."/>
            <person name="Mitchell J.A."/>
        </authorList>
    </citation>
    <scope>NUCLEOTIDE SEQUENCE [LARGE SCALE GENOMIC DNA]</scope>
    <source>
        <strain evidence="7">ULC066bin1</strain>
    </source>
</reference>
<dbReference type="Gene3D" id="3.90.25.10">
    <property type="entry name" value="UDP-galactose 4-epimerase, domain 1"/>
    <property type="match status" value="1"/>
</dbReference>
<feature type="domain" description="NAD-dependent epimerase/dehydratase" evidence="6">
    <location>
        <begin position="7"/>
        <end position="237"/>
    </location>
</feature>
<dbReference type="AlphaFoldDB" id="A0A2W4W8H4"/>
<keyword evidence="2 5" id="KW-0521">NADP</keyword>
<comment type="catalytic activity">
    <reaction evidence="5">
        <text>GDP-beta-L-fucose + NADP(+) = GDP-4-dehydro-alpha-D-rhamnose + NADPH + H(+)</text>
        <dbReference type="Rhea" id="RHEA:18885"/>
        <dbReference type="ChEBI" id="CHEBI:15378"/>
        <dbReference type="ChEBI" id="CHEBI:57273"/>
        <dbReference type="ChEBI" id="CHEBI:57783"/>
        <dbReference type="ChEBI" id="CHEBI:57964"/>
        <dbReference type="ChEBI" id="CHEBI:58349"/>
        <dbReference type="EC" id="1.1.1.271"/>
    </reaction>
</comment>
<comment type="similarity">
    <text evidence="1 5">Belongs to the NAD(P)-dependent epimerase/dehydratase family. Fucose synthase subfamily.</text>
</comment>
<dbReference type="Gene3D" id="3.40.50.720">
    <property type="entry name" value="NAD(P)-binding Rossmann-like Domain"/>
    <property type="match status" value="1"/>
</dbReference>
<dbReference type="Proteomes" id="UP000249467">
    <property type="component" value="Unassembled WGS sequence"/>
</dbReference>
<dbReference type="GO" id="GO:0042351">
    <property type="term" value="P:'de novo' GDP-L-fucose biosynthetic process"/>
    <property type="evidence" value="ECO:0007669"/>
    <property type="project" value="UniProtKB-UniRule"/>
</dbReference>
<dbReference type="GO" id="GO:0050577">
    <property type="term" value="F:GDP-L-fucose synthase activity"/>
    <property type="evidence" value="ECO:0007669"/>
    <property type="project" value="UniProtKB-UniRule"/>
</dbReference>
<accession>A0A2W4W8H4</accession>